<dbReference type="PANTHER" id="PTHR11590">
    <property type="entry name" value="PROTEIN-GLUTAMINE GAMMA-GLUTAMYLTRANSFERASE"/>
    <property type="match status" value="1"/>
</dbReference>
<feature type="domain" description="Transglutaminase-like" evidence="3">
    <location>
        <begin position="1"/>
        <end position="75"/>
    </location>
</feature>
<dbReference type="PANTHER" id="PTHR11590:SF38">
    <property type="entry name" value="PROTEIN-GLUTAMINE GAMMA-GLUTAMYLTRANSFERASE 5"/>
    <property type="match status" value="1"/>
</dbReference>
<comment type="subcellular location">
    <subcellularLocation>
        <location evidence="1">Cytoplasm</location>
    </subcellularLocation>
</comment>
<dbReference type="InterPro" id="IPR036238">
    <property type="entry name" value="Transglutaminase_C_sf"/>
</dbReference>
<dbReference type="FunFam" id="2.60.40.10:FF:000807">
    <property type="entry name" value="Protein-glutamine gamma-glutamyltransferase 5"/>
    <property type="match status" value="1"/>
</dbReference>
<dbReference type="InterPro" id="IPR002931">
    <property type="entry name" value="Transglutaminase-like"/>
</dbReference>
<dbReference type="EMBL" id="LZPO01107901">
    <property type="protein sequence ID" value="OBS60403.1"/>
    <property type="molecule type" value="Genomic_DNA"/>
</dbReference>
<dbReference type="InterPro" id="IPR036985">
    <property type="entry name" value="Transglutaminase-like_sf"/>
</dbReference>
<dbReference type="SUPFAM" id="SSF49309">
    <property type="entry name" value="Transglutaminase, two C-terminal domains"/>
    <property type="match status" value="2"/>
</dbReference>
<evidence type="ECO:0000259" key="3">
    <source>
        <dbReference type="SMART" id="SM00460"/>
    </source>
</evidence>
<organism evidence="4 5">
    <name type="scientific">Neotoma lepida</name>
    <name type="common">Desert woodrat</name>
    <dbReference type="NCBI Taxonomy" id="56216"/>
    <lineage>
        <taxon>Eukaryota</taxon>
        <taxon>Metazoa</taxon>
        <taxon>Chordata</taxon>
        <taxon>Craniata</taxon>
        <taxon>Vertebrata</taxon>
        <taxon>Euteleostomi</taxon>
        <taxon>Mammalia</taxon>
        <taxon>Eutheria</taxon>
        <taxon>Euarchontoglires</taxon>
        <taxon>Glires</taxon>
        <taxon>Rodentia</taxon>
        <taxon>Myomorpha</taxon>
        <taxon>Muroidea</taxon>
        <taxon>Cricetidae</taxon>
        <taxon>Neotominae</taxon>
        <taxon>Neotoma</taxon>
    </lineage>
</organism>
<dbReference type="SUPFAM" id="SSF54001">
    <property type="entry name" value="Cysteine proteinases"/>
    <property type="match status" value="1"/>
</dbReference>
<dbReference type="Pfam" id="PF01841">
    <property type="entry name" value="Transglut_core"/>
    <property type="match status" value="1"/>
</dbReference>
<sequence>MRCLGIPTRVITNFDSGHDTDGNLIIDEYYDSTGRILENMKKDTVWNYHVWNECWMARRDLPPGHGGWQVLDATPQETSNGLYCCGPASVKAIKEGEVDLNYDTRFAFSMVNADCMSWLVSGGKEQKIHQDTAAVGNFISTKSIQSDERDDITDSYKYEEGSLQERQVFLKALQKLKAGSDVIQVSLKFELLDPPNMGQDINFVLLAVNMSPQFKDLKLNLSAQSLLHDGSPLAPFWQDVAYITLFPQEEKTYPCKILYSQYSQYLSTDKLIRVSALGEEKNSPEKILVNKIITLTFPGIMINVLGAAFVNQPLTVQVVFSNPLSEPVEDCVLTLEGSGLFRKQQRVL</sequence>
<dbReference type="AlphaFoldDB" id="A0A1A6G2I3"/>
<proteinExistence type="predicted"/>
<accession>A0A1A6G2I3</accession>
<protein>
    <recommendedName>
        <fullName evidence="3">Transglutaminase-like domain-containing protein</fullName>
    </recommendedName>
</protein>
<reference evidence="4 5" key="1">
    <citation type="submission" date="2016-06" db="EMBL/GenBank/DDBJ databases">
        <title>The Draft Genome Sequence and Annotation of the Desert Woodrat Neotoma lepida.</title>
        <authorList>
            <person name="Campbell M."/>
            <person name="Oakeson K.F."/>
            <person name="Yandell M."/>
            <person name="Halpert J.R."/>
            <person name="Dearing D."/>
        </authorList>
    </citation>
    <scope>NUCLEOTIDE SEQUENCE [LARGE SCALE GENOMIC DNA]</scope>
    <source>
        <strain evidence="4">417</strain>
        <tissue evidence="4">Liver</tissue>
    </source>
</reference>
<evidence type="ECO:0000256" key="1">
    <source>
        <dbReference type="ARBA" id="ARBA00004496"/>
    </source>
</evidence>
<dbReference type="InterPro" id="IPR008958">
    <property type="entry name" value="Transglutaminase_C"/>
</dbReference>
<dbReference type="InterPro" id="IPR050779">
    <property type="entry name" value="Transglutaminase"/>
</dbReference>
<dbReference type="Gene3D" id="3.90.260.10">
    <property type="entry name" value="Transglutaminase-like"/>
    <property type="match status" value="1"/>
</dbReference>
<dbReference type="SMART" id="SM00460">
    <property type="entry name" value="TGc"/>
    <property type="match status" value="1"/>
</dbReference>
<name>A0A1A6G2I3_NEOLE</name>
<keyword evidence="5" id="KW-1185">Reference proteome</keyword>
<dbReference type="InterPro" id="IPR038765">
    <property type="entry name" value="Papain-like_cys_pep_sf"/>
</dbReference>
<gene>
    <name evidence="4" type="ORF">A6R68_08482</name>
</gene>
<feature type="non-terminal residue" evidence="4">
    <location>
        <position position="348"/>
    </location>
</feature>
<dbReference type="Pfam" id="PF00927">
    <property type="entry name" value="Transglut_C"/>
    <property type="match status" value="2"/>
</dbReference>
<evidence type="ECO:0000256" key="2">
    <source>
        <dbReference type="ARBA" id="ARBA00022490"/>
    </source>
</evidence>
<dbReference type="STRING" id="56216.A0A1A6G2I3"/>
<dbReference type="Gene3D" id="2.60.40.10">
    <property type="entry name" value="Immunoglobulins"/>
    <property type="match status" value="2"/>
</dbReference>
<dbReference type="GO" id="GO:0003810">
    <property type="term" value="F:protein-glutamine gamma-glutamyltransferase activity"/>
    <property type="evidence" value="ECO:0007669"/>
    <property type="project" value="InterPro"/>
</dbReference>
<dbReference type="OrthoDB" id="437511at2759"/>
<dbReference type="Proteomes" id="UP000092124">
    <property type="component" value="Unassembled WGS sequence"/>
</dbReference>
<dbReference type="InterPro" id="IPR013783">
    <property type="entry name" value="Ig-like_fold"/>
</dbReference>
<keyword evidence="2" id="KW-0963">Cytoplasm</keyword>
<dbReference type="GO" id="GO:0005737">
    <property type="term" value="C:cytoplasm"/>
    <property type="evidence" value="ECO:0007669"/>
    <property type="project" value="UniProtKB-SubCell"/>
</dbReference>
<evidence type="ECO:0000313" key="5">
    <source>
        <dbReference type="Proteomes" id="UP000092124"/>
    </source>
</evidence>
<evidence type="ECO:0000313" key="4">
    <source>
        <dbReference type="EMBL" id="OBS60403.1"/>
    </source>
</evidence>
<comment type="caution">
    <text evidence="4">The sequence shown here is derived from an EMBL/GenBank/DDBJ whole genome shotgun (WGS) entry which is preliminary data.</text>
</comment>